<feature type="compositionally biased region" description="Polar residues" evidence="6">
    <location>
        <begin position="301"/>
        <end position="334"/>
    </location>
</feature>
<evidence type="ECO:0000256" key="3">
    <source>
        <dbReference type="ARBA" id="ARBA00022525"/>
    </source>
</evidence>
<feature type="compositionally biased region" description="Low complexity" evidence="6">
    <location>
        <begin position="241"/>
        <end position="294"/>
    </location>
</feature>
<dbReference type="GO" id="GO:0030245">
    <property type="term" value="P:cellulose catabolic process"/>
    <property type="evidence" value="ECO:0007669"/>
    <property type="project" value="UniProtKB-UniRule"/>
</dbReference>
<evidence type="ECO:0000259" key="8">
    <source>
        <dbReference type="Pfam" id="PF03443"/>
    </source>
</evidence>
<keyword evidence="5" id="KW-0119">Carbohydrate metabolism</keyword>
<dbReference type="InterPro" id="IPR049892">
    <property type="entry name" value="AA9"/>
</dbReference>
<feature type="chain" id="PRO_5044303751" description="AA9 family lytic polysaccharide monooxygenase" evidence="7">
    <location>
        <begin position="22"/>
        <end position="399"/>
    </location>
</feature>
<dbReference type="GeneID" id="96009732"/>
<keyword evidence="10" id="KW-1185">Reference proteome</keyword>
<feature type="region of interest" description="Disordered" evidence="6">
    <location>
        <begin position="232"/>
        <end position="379"/>
    </location>
</feature>
<organism evidence="9 10">
    <name type="scientific">Cladosporium halotolerans</name>
    <dbReference type="NCBI Taxonomy" id="1052096"/>
    <lineage>
        <taxon>Eukaryota</taxon>
        <taxon>Fungi</taxon>
        <taxon>Dikarya</taxon>
        <taxon>Ascomycota</taxon>
        <taxon>Pezizomycotina</taxon>
        <taxon>Dothideomycetes</taxon>
        <taxon>Dothideomycetidae</taxon>
        <taxon>Cladosporiales</taxon>
        <taxon>Cladosporiaceae</taxon>
        <taxon>Cladosporium</taxon>
    </lineage>
</organism>
<dbReference type="EMBL" id="JAAQHG020000039">
    <property type="protein sequence ID" value="KAL1583073.1"/>
    <property type="molecule type" value="Genomic_DNA"/>
</dbReference>
<dbReference type="CDD" id="cd21175">
    <property type="entry name" value="LPMO_AA9"/>
    <property type="match status" value="1"/>
</dbReference>
<evidence type="ECO:0000256" key="5">
    <source>
        <dbReference type="RuleBase" id="RU368122"/>
    </source>
</evidence>
<feature type="domain" description="Auxiliary Activity family 9 catalytic" evidence="8">
    <location>
        <begin position="22"/>
        <end position="219"/>
    </location>
</feature>
<sequence>MFVKPMYALAAALLAAPVVQGHYIFSQLIVNDQAVGGDYEYIRKNSNDYQPSRFELLNSEDLRCNKGALSSPASTYEAKAGDSIGAKLWNNEFIEHPGPGMIYMSKAPGAVSDYMGDGDWFKVWESGPENGPANVDTSWGTWQKDRMTFTIPEDIPEGEYLVRFEHVGIHENHVGKPQFYIECAQLSIASSGTGEPGPTVKIPGVYTEQDPAWTYSIWDGVDNGYTMPGPAVWSGGGSSGGASTSSASSSSGNSSSEVATGGSSSSGSSSAPSSGSSSGSSGSSSSTGSSSGASNPWGAPSSGSSNTGSNQWGAPASGSSTGGEMSASVPTTENTQAQGGAPATGGWGSWGGQSSGNTGGWAPQNSGNWNAQANTAEKRECDVEYVGGSAARARRAVRA</sequence>
<keyword evidence="5" id="KW-0624">Polysaccharide degradation</keyword>
<keyword evidence="4 5" id="KW-1015">Disulfide bond</keyword>
<evidence type="ECO:0000313" key="10">
    <source>
        <dbReference type="Proteomes" id="UP000803884"/>
    </source>
</evidence>
<keyword evidence="7" id="KW-0732">Signal</keyword>
<evidence type="ECO:0000256" key="6">
    <source>
        <dbReference type="SAM" id="MobiDB-lite"/>
    </source>
</evidence>
<reference evidence="9 10" key="1">
    <citation type="journal article" date="2020" name="Microbiol. Resour. Announc.">
        <title>Draft Genome Sequence of a Cladosporium Species Isolated from the Mesophotic Ascidian Didemnum maculosum.</title>
        <authorList>
            <person name="Gioti A."/>
            <person name="Siaperas R."/>
            <person name="Nikolaivits E."/>
            <person name="Le Goff G."/>
            <person name="Ouazzani J."/>
            <person name="Kotoulas G."/>
            <person name="Topakas E."/>
        </authorList>
    </citation>
    <scope>NUCLEOTIDE SEQUENCE [LARGE SCALE GENOMIC DNA]</scope>
    <source>
        <strain evidence="9 10">TM138-S3</strain>
    </source>
</reference>
<dbReference type="PANTHER" id="PTHR33353">
    <property type="entry name" value="PUTATIVE (AFU_ORTHOLOGUE AFUA_1G12560)-RELATED"/>
    <property type="match status" value="1"/>
</dbReference>
<dbReference type="GO" id="GO:0005576">
    <property type="term" value="C:extracellular region"/>
    <property type="evidence" value="ECO:0007669"/>
    <property type="project" value="UniProtKB-SubCell"/>
</dbReference>
<proteinExistence type="predicted"/>
<evidence type="ECO:0000256" key="2">
    <source>
        <dbReference type="ARBA" id="ARBA00004613"/>
    </source>
</evidence>
<comment type="cofactor">
    <cofactor evidence="1">
        <name>Cu(2+)</name>
        <dbReference type="ChEBI" id="CHEBI:29036"/>
    </cofactor>
</comment>
<dbReference type="RefSeq" id="XP_069226180.1">
    <property type="nucleotide sequence ID" value="XM_069376894.1"/>
</dbReference>
<keyword evidence="3 5" id="KW-0964">Secreted</keyword>
<dbReference type="Gene3D" id="2.70.50.70">
    <property type="match status" value="1"/>
</dbReference>
<accession>A0AB34KD57</accession>
<comment type="domain">
    <text evidence="5">Has a modular structure: an endo-beta-1,4-glucanase catalytic module at the N-terminus, a linker rich in serines and threonines, and a C-terminal carbohydrate-binding module (CBM).</text>
</comment>
<keyword evidence="5" id="KW-0136">Cellulose degradation</keyword>
<evidence type="ECO:0000256" key="7">
    <source>
        <dbReference type="SAM" id="SignalP"/>
    </source>
</evidence>
<dbReference type="PANTHER" id="PTHR33353:SF2">
    <property type="entry name" value="ENDO-BETA-1,4-GLUCANASE D"/>
    <property type="match status" value="1"/>
</dbReference>
<feature type="signal peptide" evidence="7">
    <location>
        <begin position="1"/>
        <end position="21"/>
    </location>
</feature>
<dbReference type="AlphaFoldDB" id="A0AB34KD57"/>
<evidence type="ECO:0000256" key="4">
    <source>
        <dbReference type="ARBA" id="ARBA00023157"/>
    </source>
</evidence>
<evidence type="ECO:0000256" key="1">
    <source>
        <dbReference type="ARBA" id="ARBA00001973"/>
    </source>
</evidence>
<dbReference type="Proteomes" id="UP000803884">
    <property type="component" value="Unassembled WGS sequence"/>
</dbReference>
<gene>
    <name evidence="9" type="ORF">WHR41_08290</name>
</gene>
<protein>
    <recommendedName>
        <fullName evidence="5">AA9 family lytic polysaccharide monooxygenase</fullName>
        <ecNumber evidence="5">1.14.99.56</ecNumber>
    </recommendedName>
    <alternativeName>
        <fullName evidence="5">Endo-beta-1,4-glucanase</fullName>
    </alternativeName>
    <alternativeName>
        <fullName evidence="5">Glycosyl hydrolase 61 family protein</fullName>
    </alternativeName>
</protein>
<feature type="compositionally biased region" description="Gly residues" evidence="6">
    <location>
        <begin position="342"/>
        <end position="359"/>
    </location>
</feature>
<comment type="catalytic activity">
    <reaction evidence="5">
        <text>[(1-&gt;4)-beta-D-glucosyl]n+m + reduced acceptor + O2 = 4-dehydro-beta-D-glucosyl-[(1-&gt;4)-beta-D-glucosyl]n-1 + [(1-&gt;4)-beta-D-glucosyl]m + acceptor + H2O.</text>
        <dbReference type="EC" id="1.14.99.56"/>
    </reaction>
</comment>
<comment type="function">
    <text evidence="5">Lytic polysaccharide monooxygenase (LMPO) that depolymerizes crystalline and amorphous polysaccharides via the oxidation of scissile alpha- or beta-(1-4)-glycosidic bonds, yielding C1 and/or C4 oxidation products. Catalysis by LPMOs requires the reduction of the active-site copper from Cu(II) to Cu(I) by a reducing agent and H(2)O(2) or O(2) as a cosubstrate.</text>
</comment>
<name>A0AB34KD57_9PEZI</name>
<dbReference type="InterPro" id="IPR005103">
    <property type="entry name" value="AA9_LPMO"/>
</dbReference>
<comment type="caution">
    <text evidence="9">The sequence shown here is derived from an EMBL/GenBank/DDBJ whole genome shotgun (WGS) entry which is preliminary data.</text>
</comment>
<dbReference type="EC" id="1.14.99.56" evidence="5"/>
<dbReference type="GO" id="GO:0008810">
    <property type="term" value="F:cellulase activity"/>
    <property type="evidence" value="ECO:0007669"/>
    <property type="project" value="UniProtKB-UniRule"/>
</dbReference>
<dbReference type="GO" id="GO:0030248">
    <property type="term" value="F:cellulose binding"/>
    <property type="evidence" value="ECO:0007669"/>
    <property type="project" value="UniProtKB-UniRule"/>
</dbReference>
<comment type="subcellular location">
    <subcellularLocation>
        <location evidence="2 5">Secreted</location>
    </subcellularLocation>
</comment>
<dbReference type="Pfam" id="PF03443">
    <property type="entry name" value="AA9"/>
    <property type="match status" value="1"/>
</dbReference>
<feature type="compositionally biased region" description="Polar residues" evidence="6">
    <location>
        <begin position="363"/>
        <end position="375"/>
    </location>
</feature>
<evidence type="ECO:0000313" key="9">
    <source>
        <dbReference type="EMBL" id="KAL1583073.1"/>
    </source>
</evidence>